<evidence type="ECO:0008006" key="4">
    <source>
        <dbReference type="Google" id="ProtNLM"/>
    </source>
</evidence>
<protein>
    <recommendedName>
        <fullName evidence="4">Lipoprotein</fullName>
    </recommendedName>
</protein>
<dbReference type="EMBL" id="AZEA01000028">
    <property type="protein sequence ID" value="KRK86986.1"/>
    <property type="molecule type" value="Genomic_DNA"/>
</dbReference>
<proteinExistence type="predicted"/>
<reference evidence="2 3" key="1">
    <citation type="journal article" date="2015" name="Genome Announc.">
        <title>Expanding the biotechnology potential of lactobacilli through comparative genomics of 213 strains and associated genera.</title>
        <authorList>
            <person name="Sun Z."/>
            <person name="Harris H.M."/>
            <person name="McCann A."/>
            <person name="Guo C."/>
            <person name="Argimon S."/>
            <person name="Zhang W."/>
            <person name="Yang X."/>
            <person name="Jeffery I.B."/>
            <person name="Cooney J.C."/>
            <person name="Kagawa T.F."/>
            <person name="Liu W."/>
            <person name="Song Y."/>
            <person name="Salvetti E."/>
            <person name="Wrobel A."/>
            <person name="Rasinkangas P."/>
            <person name="Parkhill J."/>
            <person name="Rea M.C."/>
            <person name="O'Sullivan O."/>
            <person name="Ritari J."/>
            <person name="Douillard F.P."/>
            <person name="Paul Ross R."/>
            <person name="Yang R."/>
            <person name="Briner A.E."/>
            <person name="Felis G.E."/>
            <person name="de Vos W.M."/>
            <person name="Barrangou R."/>
            <person name="Klaenhammer T.R."/>
            <person name="Caufield P.W."/>
            <person name="Cui Y."/>
            <person name="Zhang H."/>
            <person name="O'Toole P.W."/>
        </authorList>
    </citation>
    <scope>NUCLEOTIDE SEQUENCE [LARGE SCALE GENOMIC DNA]</scope>
    <source>
        <strain evidence="2 3">DSM 19904</strain>
    </source>
</reference>
<keyword evidence="1" id="KW-0472">Membrane</keyword>
<keyword evidence="1" id="KW-0812">Transmembrane</keyword>
<dbReference type="Proteomes" id="UP000051581">
    <property type="component" value="Unassembled WGS sequence"/>
</dbReference>
<dbReference type="PATRIC" id="fig|1423808.3.peg.1536"/>
<feature type="transmembrane region" description="Helical" evidence="1">
    <location>
        <begin position="31"/>
        <end position="52"/>
    </location>
</feature>
<evidence type="ECO:0000313" key="2">
    <source>
        <dbReference type="EMBL" id="KRK86986.1"/>
    </source>
</evidence>
<evidence type="ECO:0000256" key="1">
    <source>
        <dbReference type="SAM" id="Phobius"/>
    </source>
</evidence>
<evidence type="ECO:0000313" key="3">
    <source>
        <dbReference type="Proteomes" id="UP000051581"/>
    </source>
</evidence>
<dbReference type="PROSITE" id="PS51257">
    <property type="entry name" value="PROKAR_LIPOPROTEIN"/>
    <property type="match status" value="1"/>
</dbReference>
<gene>
    <name evidence="2" type="ORF">FD17_GL001515</name>
</gene>
<organism evidence="2 3">
    <name type="scientific">Lentilactobacillus sunkii DSM 19904</name>
    <dbReference type="NCBI Taxonomy" id="1423808"/>
    <lineage>
        <taxon>Bacteria</taxon>
        <taxon>Bacillati</taxon>
        <taxon>Bacillota</taxon>
        <taxon>Bacilli</taxon>
        <taxon>Lactobacillales</taxon>
        <taxon>Lactobacillaceae</taxon>
        <taxon>Lentilactobacillus</taxon>
    </lineage>
</organism>
<feature type="transmembrane region" description="Helical" evidence="1">
    <location>
        <begin position="7"/>
        <end position="25"/>
    </location>
</feature>
<name>A0A0R1L3R9_9LACO</name>
<keyword evidence="1" id="KW-1133">Transmembrane helix</keyword>
<dbReference type="RefSeq" id="WP_057826312.1">
    <property type="nucleotide sequence ID" value="NZ_AZEA01000028.1"/>
</dbReference>
<dbReference type="AlphaFoldDB" id="A0A0R1L3R9"/>
<accession>A0A0R1L3R9</accession>
<sequence>MRTVIGIAGLLAMASCVGAIIFLLLDKMNIAVPLLVAGTIVLIVTKVASSVVSRREQRK</sequence>
<keyword evidence="3" id="KW-1185">Reference proteome</keyword>
<comment type="caution">
    <text evidence="2">The sequence shown here is derived from an EMBL/GenBank/DDBJ whole genome shotgun (WGS) entry which is preliminary data.</text>
</comment>